<evidence type="ECO:0000256" key="2">
    <source>
        <dbReference type="ARBA" id="ARBA00022553"/>
    </source>
</evidence>
<dbReference type="Pfam" id="PF00501">
    <property type="entry name" value="AMP-binding"/>
    <property type="match status" value="1"/>
</dbReference>
<dbReference type="PROSITE" id="PS50075">
    <property type="entry name" value="CARRIER"/>
    <property type="match status" value="1"/>
</dbReference>
<name>A0A9Q1BKQ2_HOLLE</name>
<dbReference type="SUPFAM" id="SSF47336">
    <property type="entry name" value="ACP-like"/>
    <property type="match status" value="1"/>
</dbReference>
<dbReference type="SMART" id="SM00564">
    <property type="entry name" value="PQQ"/>
    <property type="match status" value="7"/>
</dbReference>
<dbReference type="GO" id="GO:0043041">
    <property type="term" value="P:amino acid activation for nonribosomal peptide biosynthetic process"/>
    <property type="evidence" value="ECO:0007669"/>
    <property type="project" value="TreeGrafter"/>
</dbReference>
<dbReference type="EMBL" id="JAIZAY010000015">
    <property type="protein sequence ID" value="KAJ8028421.1"/>
    <property type="molecule type" value="Genomic_DNA"/>
</dbReference>
<dbReference type="SUPFAM" id="SSF56801">
    <property type="entry name" value="Acetyl-CoA synthetase-like"/>
    <property type="match status" value="1"/>
</dbReference>
<dbReference type="PROSITE" id="PS00012">
    <property type="entry name" value="PHOSPHOPANTETHEINE"/>
    <property type="match status" value="1"/>
</dbReference>
<dbReference type="InterPro" id="IPR009081">
    <property type="entry name" value="PP-bd_ACP"/>
</dbReference>
<proteinExistence type="predicted"/>
<dbReference type="Pfam" id="PF00550">
    <property type="entry name" value="PP-binding"/>
    <property type="match status" value="1"/>
</dbReference>
<accession>A0A9Q1BKQ2</accession>
<dbReference type="InterPro" id="IPR052091">
    <property type="entry name" value="Beta-ala_Activ/Resist"/>
</dbReference>
<dbReference type="Proteomes" id="UP001152320">
    <property type="component" value="Chromosome 15"/>
</dbReference>
<dbReference type="AlphaFoldDB" id="A0A9Q1BKQ2"/>
<dbReference type="InterPro" id="IPR006162">
    <property type="entry name" value="Ppantetheine_attach_site"/>
</dbReference>
<protein>
    <submittedName>
        <fullName evidence="5">Beta-alanine-activating enzyme</fullName>
    </submittedName>
</protein>
<keyword evidence="2" id="KW-0597">Phosphoprotein</keyword>
<evidence type="ECO:0000259" key="4">
    <source>
        <dbReference type="PROSITE" id="PS50075"/>
    </source>
</evidence>
<comment type="caution">
    <text evidence="5">The sequence shown here is derived from an EMBL/GenBank/DDBJ whole genome shotgun (WGS) entry which is preliminary data.</text>
</comment>
<keyword evidence="6" id="KW-1185">Reference proteome</keyword>
<dbReference type="InterPro" id="IPR018391">
    <property type="entry name" value="PQQ_b-propeller_rpt"/>
</dbReference>
<evidence type="ECO:0000256" key="1">
    <source>
        <dbReference type="ARBA" id="ARBA00022450"/>
    </source>
</evidence>
<dbReference type="InterPro" id="IPR002372">
    <property type="entry name" value="PQQ_rpt_dom"/>
</dbReference>
<feature type="compositionally biased region" description="Basic and acidic residues" evidence="3">
    <location>
        <begin position="680"/>
        <end position="701"/>
    </location>
</feature>
<evidence type="ECO:0000313" key="5">
    <source>
        <dbReference type="EMBL" id="KAJ8028421.1"/>
    </source>
</evidence>
<dbReference type="InterPro" id="IPR000873">
    <property type="entry name" value="AMP-dep_synth/lig_dom"/>
</dbReference>
<evidence type="ECO:0000313" key="6">
    <source>
        <dbReference type="Proteomes" id="UP001152320"/>
    </source>
</evidence>
<dbReference type="InterPro" id="IPR015943">
    <property type="entry name" value="WD40/YVTN_repeat-like_dom_sf"/>
</dbReference>
<dbReference type="OrthoDB" id="408177at2759"/>
<gene>
    <name evidence="5" type="ORF">HOLleu_30641</name>
</gene>
<dbReference type="Gene3D" id="3.30.300.30">
    <property type="match status" value="1"/>
</dbReference>
<dbReference type="InterPro" id="IPR036736">
    <property type="entry name" value="ACP-like_sf"/>
</dbReference>
<evidence type="ECO:0000256" key="3">
    <source>
        <dbReference type="SAM" id="MobiDB-lite"/>
    </source>
</evidence>
<dbReference type="InterPro" id="IPR045851">
    <property type="entry name" value="AMP-bd_C_sf"/>
</dbReference>
<dbReference type="InterPro" id="IPR020845">
    <property type="entry name" value="AMP-binding_CS"/>
</dbReference>
<dbReference type="PROSITE" id="PS00455">
    <property type="entry name" value="AMP_BINDING"/>
    <property type="match status" value="1"/>
</dbReference>
<dbReference type="SUPFAM" id="SSF50998">
    <property type="entry name" value="Quinoprotein alcohol dehydrogenase-like"/>
    <property type="match status" value="1"/>
</dbReference>
<dbReference type="Gene3D" id="3.40.50.12780">
    <property type="entry name" value="N-terminal domain of ligase-like"/>
    <property type="match status" value="1"/>
</dbReference>
<sequence length="1181" mass="129802">MARVCPPNLQSLFLTTAEQYRSKAAVVVDSGESATVITYSELATQSKWLSGELRIAGVKNNEVIAVLCSSFDEVIFAILGILQVPACFMYLSPKDPAKRTLQLLSRVQVSCLISTEEMSKDVAEMLKTSFIVTTKKLVPASAGSGTVYSIFHLQAALIPPTCVSSKVVLPLAYVVFTSGTTGIPKIVQVPHQCILPNILHLRDIFKVSSSDVILHASPLTFDPSIVEIFLALSCGATLISITDEIKVVPARLVSALTKHKVSIIQATPSFVSRIPLPLIKSSVLSKDSTLRILAFGGEPCPSLTTLAKWRDEKNRTEIFNLYGITEVSCWASCHHVGGNSAMTSEYGVPLGSPLRETVLEVRGEDGVTLTEGQGQLFIGSKTRICYIDDEVCPGSCILVYQATGDYVEITPAGLMFLGRKDDQFKRYGKRFSLKEVTKVLENFPEVNSCRAVLDKSQNPARLFAFYISTDGTTKDEQIKITDECKDLKVKLKEFLPEHGLPDFIFRVQTYPVTSHGKVDSDSLKRWGNQYLKERITSSETSVESFIKEILDVPQTNQLDRRKRFTELGGNSLQAVRLVEQLEACFNKSSAELLDTLLHCSLDKVFEHFLSKGPDFSKGRVGVPTFDKCEDVLPSKSKVIHTEMMSEVKETVKFAANSSAIGDGEFEIIDAGSCTESNLNSEEKLSNENDKAGNERDSIHSNRESVISLKIPTFRDDHDEEDDDAKYSQPLKRCQEDGDFPETQNKFSMVKKQKGEQSSDASPNVTMATRGSVLCAFTDLALNTRRADNMTLEVKWQVDLKKCVDASPLVVFKEGHHSVVFIGSHSGLFAAIDTATGQRLWQVQLPDRIESSACLIPCKKMVAVGCYNCSVYFFDKNNGCLHWEFPTLGPVKSSPEPDGVTGLVFVGSHDGCVYALHPLKKTCVWTVSEGGGSVFSSPCVDQRNNCVYAASLSGKLLCISKESGEVRWSYTCQKPIFSSPTTTLQFVVVGCVDGGIYTLTHSGKLVHKVMTAAPVFSSPCAVSINGNDHILIGSHDGYLYCIDQKADGVIRWKKHLGKHVYSTPSCIINTVEHSFSKMTTSVPNSKPQHSELTFVSCKTDVESFSLGNERTTMNPSNDLKKLKGFICCCATDGKLFMVEVESGTEVASYQFPGEVFSSPVMTSFDQIIVGCRNNYVYRLSVV</sequence>
<keyword evidence="1" id="KW-0596">Phosphopantetheine</keyword>
<feature type="domain" description="Carrier" evidence="4">
    <location>
        <begin position="536"/>
        <end position="612"/>
    </location>
</feature>
<dbReference type="Gene3D" id="2.130.10.10">
    <property type="entry name" value="YVTN repeat-like/Quinoprotein amine dehydrogenase"/>
    <property type="match status" value="3"/>
</dbReference>
<dbReference type="InterPro" id="IPR042099">
    <property type="entry name" value="ANL_N_sf"/>
</dbReference>
<feature type="region of interest" description="Disordered" evidence="3">
    <location>
        <begin position="676"/>
        <end position="701"/>
    </location>
</feature>
<dbReference type="Gene3D" id="1.10.1200.10">
    <property type="entry name" value="ACP-like"/>
    <property type="match status" value="1"/>
</dbReference>
<dbReference type="PANTHER" id="PTHR44394">
    <property type="entry name" value="BETA-ALANINE-ACTIVATING ENZYME"/>
    <property type="match status" value="1"/>
</dbReference>
<dbReference type="PANTHER" id="PTHR44394:SF1">
    <property type="entry name" value="BETA-ALANINE-ACTIVATING ENZYME"/>
    <property type="match status" value="1"/>
</dbReference>
<dbReference type="Pfam" id="PF13570">
    <property type="entry name" value="Beta-prop_ACSF4"/>
    <property type="match status" value="1"/>
</dbReference>
<dbReference type="InterPro" id="IPR011047">
    <property type="entry name" value="Quinoprotein_ADH-like_sf"/>
</dbReference>
<organism evidence="5 6">
    <name type="scientific">Holothuria leucospilota</name>
    <name type="common">Black long sea cucumber</name>
    <name type="synonym">Mertensiothuria leucospilota</name>
    <dbReference type="NCBI Taxonomy" id="206669"/>
    <lineage>
        <taxon>Eukaryota</taxon>
        <taxon>Metazoa</taxon>
        <taxon>Echinodermata</taxon>
        <taxon>Eleutherozoa</taxon>
        <taxon>Echinozoa</taxon>
        <taxon>Holothuroidea</taxon>
        <taxon>Aspidochirotacea</taxon>
        <taxon>Aspidochirotida</taxon>
        <taxon>Holothuriidae</taxon>
        <taxon>Holothuria</taxon>
    </lineage>
</organism>
<reference evidence="5" key="1">
    <citation type="submission" date="2021-10" db="EMBL/GenBank/DDBJ databases">
        <title>Tropical sea cucumber genome reveals ecological adaptation and Cuvierian tubules defense mechanism.</title>
        <authorList>
            <person name="Chen T."/>
        </authorList>
    </citation>
    <scope>NUCLEOTIDE SEQUENCE</scope>
    <source>
        <strain evidence="5">Nanhai2018</strain>
        <tissue evidence="5">Muscle</tissue>
    </source>
</reference>